<comment type="caution">
    <text evidence="11">The sequence shown here is derived from an EMBL/GenBank/DDBJ whole genome shotgun (WGS) entry which is preliminary data.</text>
</comment>
<dbReference type="InterPro" id="IPR041902">
    <property type="entry name" value="CtsR_N_sf"/>
</dbReference>
<dbReference type="PIRSF" id="PIRSF010607">
    <property type="entry name" value="Txn_repr_CtsR"/>
    <property type="match status" value="1"/>
</dbReference>
<dbReference type="FunFam" id="3.30.56.130:FF:000001">
    <property type="entry name" value="Transcriptional regulator CtsR"/>
    <property type="match status" value="1"/>
</dbReference>
<dbReference type="Gene3D" id="3.30.56.130">
    <property type="entry name" value="Transcriptional regulator CtsR, winged HTH domain"/>
    <property type="match status" value="1"/>
</dbReference>
<evidence type="ECO:0000256" key="8">
    <source>
        <dbReference type="PIRNR" id="PIRNR010607"/>
    </source>
</evidence>
<dbReference type="EMBL" id="QPJD01000033">
    <property type="protein sequence ID" value="RCW40555.1"/>
    <property type="molecule type" value="Genomic_DNA"/>
</dbReference>
<keyword evidence="4 8" id="KW-0805">Transcription regulation</keyword>
<comment type="similarity">
    <text evidence="1 8">Belongs to the CtsR family.</text>
</comment>
<protein>
    <recommendedName>
        <fullName evidence="2 8">Transcriptional regulator CtsR</fullName>
    </recommendedName>
</protein>
<evidence type="ECO:0000256" key="2">
    <source>
        <dbReference type="ARBA" id="ARBA00014129"/>
    </source>
</evidence>
<dbReference type="InterPro" id="IPR041473">
    <property type="entry name" value="CtsR_C"/>
</dbReference>
<dbReference type="GO" id="GO:0003677">
    <property type="term" value="F:DNA binding"/>
    <property type="evidence" value="ECO:0007669"/>
    <property type="project" value="UniProtKB-UniRule"/>
</dbReference>
<evidence type="ECO:0000259" key="9">
    <source>
        <dbReference type="Pfam" id="PF05848"/>
    </source>
</evidence>
<evidence type="ECO:0000256" key="6">
    <source>
        <dbReference type="ARBA" id="ARBA00023125"/>
    </source>
</evidence>
<accession>A0A368VNC6</accession>
<evidence type="ECO:0000313" key="12">
    <source>
        <dbReference type="Proteomes" id="UP000252415"/>
    </source>
</evidence>
<keyword evidence="6 8" id="KW-0238">DNA-binding</keyword>
<keyword evidence="3 8" id="KW-0678">Repressor</keyword>
<gene>
    <name evidence="11" type="ORF">DFP97_1337</name>
</gene>
<keyword evidence="7 8" id="KW-0804">Transcription</keyword>
<dbReference type="GO" id="GO:0006355">
    <property type="term" value="P:regulation of DNA-templated transcription"/>
    <property type="evidence" value="ECO:0007669"/>
    <property type="project" value="UniProtKB-UniRule"/>
</dbReference>
<feature type="domain" description="CtsR N-terminal HTH" evidence="9">
    <location>
        <begin position="3"/>
        <end position="73"/>
    </location>
</feature>
<evidence type="ECO:0000313" key="11">
    <source>
        <dbReference type="EMBL" id="RCW40555.1"/>
    </source>
</evidence>
<keyword evidence="12" id="KW-1185">Reference proteome</keyword>
<feature type="domain" description="CtsR C-terminal dimerization" evidence="10">
    <location>
        <begin position="81"/>
        <end position="147"/>
    </location>
</feature>
<dbReference type="InterPro" id="IPR008463">
    <property type="entry name" value="CtsR"/>
</dbReference>
<evidence type="ECO:0000256" key="5">
    <source>
        <dbReference type="ARBA" id="ARBA00023016"/>
    </source>
</evidence>
<organism evidence="11 12">
    <name type="scientific">Paenibacillus prosopidis</name>
    <dbReference type="NCBI Taxonomy" id="630520"/>
    <lineage>
        <taxon>Bacteria</taxon>
        <taxon>Bacillati</taxon>
        <taxon>Bacillota</taxon>
        <taxon>Bacilli</taxon>
        <taxon>Bacillales</taxon>
        <taxon>Paenibacillaceae</taxon>
        <taxon>Paenibacillus</taxon>
    </lineage>
</organism>
<dbReference type="Pfam" id="PF17727">
    <property type="entry name" value="CtsR_C"/>
    <property type="match status" value="1"/>
</dbReference>
<dbReference type="Pfam" id="PF05848">
    <property type="entry name" value="CtsR"/>
    <property type="match status" value="1"/>
</dbReference>
<sequence length="153" mass="17493">MRNISDLIEQYLKHMLQDSPEGAVEIQRNDLADKFSCVPSQINYVISTRFTMEKGYMVESKRGGGGYIRIQRIDLPALKAIQYHIEQTIGECVDQSAAEGLIYQLEEARLVSKREANLLRAAVQRETIALKLPLRDEMRARLLRSMLISLLVK</sequence>
<dbReference type="Proteomes" id="UP000252415">
    <property type="component" value="Unassembled WGS sequence"/>
</dbReference>
<dbReference type="OrthoDB" id="1680813at2"/>
<keyword evidence="5" id="KW-0346">Stress response</keyword>
<evidence type="ECO:0000256" key="4">
    <source>
        <dbReference type="ARBA" id="ARBA00023015"/>
    </source>
</evidence>
<evidence type="ECO:0000259" key="10">
    <source>
        <dbReference type="Pfam" id="PF17727"/>
    </source>
</evidence>
<dbReference type="InterPro" id="IPR040465">
    <property type="entry name" value="CtsR_N"/>
</dbReference>
<dbReference type="InterPro" id="IPR041908">
    <property type="entry name" value="CtsR_C_sf"/>
</dbReference>
<dbReference type="Gene3D" id="1.10.1200.150">
    <property type="entry name" value="Transcriptional regulator CtsR, C-terminal domain"/>
    <property type="match status" value="1"/>
</dbReference>
<dbReference type="AlphaFoldDB" id="A0A368VNC6"/>
<evidence type="ECO:0000256" key="7">
    <source>
        <dbReference type="ARBA" id="ARBA00023163"/>
    </source>
</evidence>
<evidence type="ECO:0000256" key="3">
    <source>
        <dbReference type="ARBA" id="ARBA00022491"/>
    </source>
</evidence>
<dbReference type="RefSeq" id="WP_114384205.1">
    <property type="nucleotide sequence ID" value="NZ_QPJD01000033.1"/>
</dbReference>
<proteinExistence type="inferred from homology"/>
<reference evidence="11 12" key="1">
    <citation type="submission" date="2018-07" db="EMBL/GenBank/DDBJ databases">
        <title>Genomic Encyclopedia of Type Strains, Phase III (KMG-III): the genomes of soil and plant-associated and newly described type strains.</title>
        <authorList>
            <person name="Whitman W."/>
        </authorList>
    </citation>
    <scope>NUCLEOTIDE SEQUENCE [LARGE SCALE GENOMIC DNA]</scope>
    <source>
        <strain evidence="11 12">CECT 7506</strain>
    </source>
</reference>
<evidence type="ECO:0000256" key="1">
    <source>
        <dbReference type="ARBA" id="ARBA00010189"/>
    </source>
</evidence>
<name>A0A368VNC6_9BACL</name>